<dbReference type="Proteomes" id="UP000422989">
    <property type="component" value="Chromosome"/>
</dbReference>
<dbReference type="RefSeq" id="WP_156243019.1">
    <property type="nucleotide sequence ID" value="NZ_BAAAZL010000003.1"/>
</dbReference>
<dbReference type="KEGG" id="moj:D7D94_12935"/>
<organism evidence="1 2">
    <name type="scientific">Microbacterium oryzae</name>
    <dbReference type="NCBI Taxonomy" id="743009"/>
    <lineage>
        <taxon>Bacteria</taxon>
        <taxon>Bacillati</taxon>
        <taxon>Actinomycetota</taxon>
        <taxon>Actinomycetes</taxon>
        <taxon>Micrococcales</taxon>
        <taxon>Microbacteriaceae</taxon>
        <taxon>Microbacterium</taxon>
    </lineage>
</organism>
<proteinExistence type="predicted"/>
<reference evidence="1 2" key="1">
    <citation type="submission" date="2018-09" db="EMBL/GenBank/DDBJ databases">
        <title>Whole genome sequencing of Microbacterium oryzae strain MB-10T.</title>
        <authorList>
            <person name="Das S.K."/>
        </authorList>
    </citation>
    <scope>NUCLEOTIDE SEQUENCE [LARGE SCALE GENOMIC DNA]</scope>
    <source>
        <strain evidence="1 2">MB-10</strain>
    </source>
</reference>
<gene>
    <name evidence="1" type="ORF">D7D94_12935</name>
</gene>
<dbReference type="AlphaFoldDB" id="A0A6I6DTZ5"/>
<evidence type="ECO:0000313" key="2">
    <source>
        <dbReference type="Proteomes" id="UP000422989"/>
    </source>
</evidence>
<accession>A0A6I6DTZ5</accession>
<evidence type="ECO:0000313" key="1">
    <source>
        <dbReference type="EMBL" id="QGU28475.1"/>
    </source>
</evidence>
<keyword evidence="2" id="KW-1185">Reference proteome</keyword>
<sequence length="124" mass="14022">MILAEVEAHGWTVSIETCDHKMFVSRNPSGELVRNVASVTRIPSRRLLYAQIFADAPAEETERVMRYLLRVAARGGWWFGPAGTRSRLEDGKHRFRIAIGRKIDVDEAFAEITKYVDLSSEVTA</sequence>
<dbReference type="EMBL" id="CP032550">
    <property type="protein sequence ID" value="QGU28475.1"/>
    <property type="molecule type" value="Genomic_DNA"/>
</dbReference>
<protein>
    <submittedName>
        <fullName evidence="1">Uncharacterized protein</fullName>
    </submittedName>
</protein>
<name>A0A6I6DTZ5_9MICO</name>